<proteinExistence type="predicted"/>
<accession>A0AAW2D7L5</accession>
<keyword evidence="3" id="KW-1185">Reference proteome</keyword>
<evidence type="ECO:0000313" key="2">
    <source>
        <dbReference type="EMBL" id="KAL0006585.1"/>
    </source>
</evidence>
<evidence type="ECO:0000313" key="3">
    <source>
        <dbReference type="Proteomes" id="UP001459277"/>
    </source>
</evidence>
<sequence length="110" mass="12024">MVLNFDLNELPVDEDMAFDGYELPGCENVVFDMIGLPVEDDEDVASNTTSPEIGDSSSSNSELLDPKETYDVLPAVPMDEDVALNHEELKSGNNKKICVAKEDNKSDQGN</sequence>
<name>A0AAW2D7L5_9ROSI</name>
<gene>
    <name evidence="2" type="ORF">SO802_008087</name>
</gene>
<comment type="caution">
    <text evidence="2">The sequence shown here is derived from an EMBL/GenBank/DDBJ whole genome shotgun (WGS) entry which is preliminary data.</text>
</comment>
<feature type="compositionally biased region" description="Polar residues" evidence="1">
    <location>
        <begin position="45"/>
        <end position="62"/>
    </location>
</feature>
<reference evidence="2 3" key="1">
    <citation type="submission" date="2024-01" db="EMBL/GenBank/DDBJ databases">
        <title>A telomere-to-telomere, gap-free genome of sweet tea (Lithocarpus litseifolius).</title>
        <authorList>
            <person name="Zhou J."/>
        </authorList>
    </citation>
    <scope>NUCLEOTIDE SEQUENCE [LARGE SCALE GENOMIC DNA]</scope>
    <source>
        <strain evidence="2">Zhou-2022a</strain>
        <tissue evidence="2">Leaf</tissue>
    </source>
</reference>
<dbReference type="EMBL" id="JAZDWU010000003">
    <property type="protein sequence ID" value="KAL0006585.1"/>
    <property type="molecule type" value="Genomic_DNA"/>
</dbReference>
<organism evidence="2 3">
    <name type="scientific">Lithocarpus litseifolius</name>
    <dbReference type="NCBI Taxonomy" id="425828"/>
    <lineage>
        <taxon>Eukaryota</taxon>
        <taxon>Viridiplantae</taxon>
        <taxon>Streptophyta</taxon>
        <taxon>Embryophyta</taxon>
        <taxon>Tracheophyta</taxon>
        <taxon>Spermatophyta</taxon>
        <taxon>Magnoliopsida</taxon>
        <taxon>eudicotyledons</taxon>
        <taxon>Gunneridae</taxon>
        <taxon>Pentapetalae</taxon>
        <taxon>rosids</taxon>
        <taxon>fabids</taxon>
        <taxon>Fagales</taxon>
        <taxon>Fagaceae</taxon>
        <taxon>Lithocarpus</taxon>
    </lineage>
</organism>
<dbReference type="AlphaFoldDB" id="A0AAW2D7L5"/>
<feature type="region of interest" description="Disordered" evidence="1">
    <location>
        <begin position="40"/>
        <end position="67"/>
    </location>
</feature>
<protein>
    <submittedName>
        <fullName evidence="2">Uncharacterized protein</fullName>
    </submittedName>
</protein>
<evidence type="ECO:0000256" key="1">
    <source>
        <dbReference type="SAM" id="MobiDB-lite"/>
    </source>
</evidence>
<dbReference type="Proteomes" id="UP001459277">
    <property type="component" value="Unassembled WGS sequence"/>
</dbReference>